<proteinExistence type="predicted"/>
<accession>A0A0K1PN41</accession>
<dbReference type="RefSeq" id="WP_146646354.1">
    <property type="nucleotide sequence ID" value="NZ_CP012333.1"/>
</dbReference>
<name>A0A0K1PN41_9BACT</name>
<feature type="chain" id="PRO_5005465992" description="Lipoprotein" evidence="1">
    <location>
        <begin position="21"/>
        <end position="164"/>
    </location>
</feature>
<protein>
    <recommendedName>
        <fullName evidence="4">Lipoprotein</fullName>
    </recommendedName>
</protein>
<keyword evidence="3" id="KW-1185">Reference proteome</keyword>
<dbReference type="KEGG" id="llu:AKJ09_01470"/>
<feature type="signal peptide" evidence="1">
    <location>
        <begin position="1"/>
        <end position="20"/>
    </location>
</feature>
<keyword evidence="1" id="KW-0732">Signal</keyword>
<evidence type="ECO:0008006" key="4">
    <source>
        <dbReference type="Google" id="ProtNLM"/>
    </source>
</evidence>
<dbReference type="PROSITE" id="PS51257">
    <property type="entry name" value="PROKAR_LIPOPROTEIN"/>
    <property type="match status" value="1"/>
</dbReference>
<gene>
    <name evidence="2" type="ORF">AKJ09_01470</name>
</gene>
<dbReference type="EMBL" id="CP012333">
    <property type="protein sequence ID" value="AKU94806.1"/>
    <property type="molecule type" value="Genomic_DNA"/>
</dbReference>
<organism evidence="2 3">
    <name type="scientific">Labilithrix luteola</name>
    <dbReference type="NCBI Taxonomy" id="1391654"/>
    <lineage>
        <taxon>Bacteria</taxon>
        <taxon>Pseudomonadati</taxon>
        <taxon>Myxococcota</taxon>
        <taxon>Polyangia</taxon>
        <taxon>Polyangiales</taxon>
        <taxon>Labilitrichaceae</taxon>
        <taxon>Labilithrix</taxon>
    </lineage>
</organism>
<evidence type="ECO:0000313" key="3">
    <source>
        <dbReference type="Proteomes" id="UP000064967"/>
    </source>
</evidence>
<sequence length="164" mass="17055">MRPLIESCFVALLCVSGVMAGCDTLGSIAVSAGDFAGAKADVHCDRRFVTGDGQPASFCQEVVATVAASEFSDDCRAKHQATAGPGKCPRERVIAGCKLLKKNGDDSLVYDWYYDVSDILADAGPNAGPDGGPTFEKPAVTVDDVAASCADPSRYEDGAELVMP</sequence>
<reference evidence="2 3" key="1">
    <citation type="submission" date="2015-08" db="EMBL/GenBank/DDBJ databases">
        <authorList>
            <person name="Babu N.S."/>
            <person name="Beckwith C.J."/>
            <person name="Beseler K.G."/>
            <person name="Brison A."/>
            <person name="Carone J.V."/>
            <person name="Caskin T.P."/>
            <person name="Diamond M."/>
            <person name="Durham M.E."/>
            <person name="Foxe J.M."/>
            <person name="Go M."/>
            <person name="Henderson B.A."/>
            <person name="Jones I.B."/>
            <person name="McGettigan J.A."/>
            <person name="Micheletti S.J."/>
            <person name="Nasrallah M.E."/>
            <person name="Ortiz D."/>
            <person name="Piller C.R."/>
            <person name="Privatt S.R."/>
            <person name="Schneider S.L."/>
            <person name="Sharp S."/>
            <person name="Smith T.C."/>
            <person name="Stanton J.D."/>
            <person name="Ullery H.E."/>
            <person name="Wilson R.J."/>
            <person name="Serrano M.G."/>
            <person name="Buck G."/>
            <person name="Lee V."/>
            <person name="Wang Y."/>
            <person name="Carvalho R."/>
            <person name="Voegtly L."/>
            <person name="Shi R."/>
            <person name="Duckworth R."/>
            <person name="Johnson A."/>
            <person name="Loviza R."/>
            <person name="Walstead R."/>
            <person name="Shah Z."/>
            <person name="Kiflezghi M."/>
            <person name="Wade K."/>
            <person name="Ball S.L."/>
            <person name="Bradley K.W."/>
            <person name="Asai D.J."/>
            <person name="Bowman C.A."/>
            <person name="Russell D.A."/>
            <person name="Pope W.H."/>
            <person name="Jacobs-Sera D."/>
            <person name="Hendrix R.W."/>
            <person name="Hatfull G.F."/>
        </authorList>
    </citation>
    <scope>NUCLEOTIDE SEQUENCE [LARGE SCALE GENOMIC DNA]</scope>
    <source>
        <strain evidence="2 3">DSM 27648</strain>
    </source>
</reference>
<evidence type="ECO:0000256" key="1">
    <source>
        <dbReference type="SAM" id="SignalP"/>
    </source>
</evidence>
<dbReference type="Proteomes" id="UP000064967">
    <property type="component" value="Chromosome"/>
</dbReference>
<dbReference type="AlphaFoldDB" id="A0A0K1PN41"/>
<dbReference type="STRING" id="1391654.AKJ09_01470"/>
<evidence type="ECO:0000313" key="2">
    <source>
        <dbReference type="EMBL" id="AKU94806.1"/>
    </source>
</evidence>